<dbReference type="Gene3D" id="3.40.1660.10">
    <property type="entry name" value="EreA-like (biosynthetic domain)"/>
    <property type="match status" value="2"/>
</dbReference>
<dbReference type="InterPro" id="IPR007815">
    <property type="entry name" value="Emycin_Estase"/>
</dbReference>
<accession>A0A518BB32</accession>
<dbReference type="GO" id="GO:0046677">
    <property type="term" value="P:response to antibiotic"/>
    <property type="evidence" value="ECO:0007669"/>
    <property type="project" value="InterPro"/>
</dbReference>
<evidence type="ECO:0000313" key="3">
    <source>
        <dbReference type="Proteomes" id="UP000317093"/>
    </source>
</evidence>
<dbReference type="CDD" id="cd14728">
    <property type="entry name" value="Ere-like"/>
    <property type="match status" value="1"/>
</dbReference>
<dbReference type="SUPFAM" id="SSF159501">
    <property type="entry name" value="EreA/ChaN-like"/>
    <property type="match status" value="1"/>
</dbReference>
<dbReference type="PANTHER" id="PTHR31299">
    <property type="entry name" value="ESTERASE, PUTATIVE (AFU_ORTHOLOGUE AFUA_1G05850)-RELATED"/>
    <property type="match status" value="1"/>
</dbReference>
<protein>
    <submittedName>
        <fullName evidence="2">Erythromycin esterase</fullName>
    </submittedName>
</protein>
<feature type="chain" id="PRO_5021850130" evidence="1">
    <location>
        <begin position="27"/>
        <end position="662"/>
    </location>
</feature>
<feature type="signal peptide" evidence="1">
    <location>
        <begin position="1"/>
        <end position="26"/>
    </location>
</feature>
<sequence precursor="true">MVLRSNSALVAFIVTLQAALLCSVLGAEPNNNATGDRVEWLQENAVRIDSIDPANEDFSDLQPLKEMIGDARVVMLGEQSHGDGATFLAKTRLIKFLHQEMDFDVLAFESGLYDCHKAWEAFRDGQDALAAAQRGIFGIWTRSQQLQPLFDYLASNANKDRPLELCGVDCQLTASSSREQLLVDLRGFLRGDEPIVEEERWRTIERTYRKLLDRRETFAENEKDRAIKGLDELLNVLESLDGNRRNDPRQLAFWKQFIKSSQAEITSRWRRQLSTTPTPSNDRDSQMGQNLIWLANEHFKDRKIIVWAATFHIMRHPSEVELDGKPDFYADIVTMGDVASKELGDDVFSLGFTAYEGKKGYPWTQGFDIGQAPAGSLDAMLAATGLENTIISFRKLPDDGKWLDSEFVSRPLGYASATARWPRVLDAMFFTKRMTPSTPVVDAPKTLPKPRKRQPPADLLKELETRRQSIQELVARQQSWADKKSFDLHFERWKQGESPNPAELKAMEEKVLDWLEQHEGEPGFDWRAHRLRSVMALARNAPQEAAGHLDQAIASYPKTSYRTPSSQSSFQHLVNARCMLEWDHEGPDAAIQLAADYLERDERFQHFYLRPWSKRIGNEEKSAQWTSKLIERLRKAYEIRAKSFPDATVEAQEFEQAFDQLK</sequence>
<dbReference type="InterPro" id="IPR052036">
    <property type="entry name" value="Hydrolase/PRTase-associated"/>
</dbReference>
<name>A0A518BB32_9BACT</name>
<keyword evidence="1" id="KW-0732">Signal</keyword>
<dbReference type="Proteomes" id="UP000317093">
    <property type="component" value="Chromosome"/>
</dbReference>
<reference evidence="2 3" key="1">
    <citation type="submission" date="2019-02" db="EMBL/GenBank/DDBJ databases">
        <title>Deep-cultivation of Planctomycetes and their phenomic and genomic characterization uncovers novel biology.</title>
        <authorList>
            <person name="Wiegand S."/>
            <person name="Jogler M."/>
            <person name="Boedeker C."/>
            <person name="Pinto D."/>
            <person name="Vollmers J."/>
            <person name="Rivas-Marin E."/>
            <person name="Kohn T."/>
            <person name="Peeters S.H."/>
            <person name="Heuer A."/>
            <person name="Rast P."/>
            <person name="Oberbeckmann S."/>
            <person name="Bunk B."/>
            <person name="Jeske O."/>
            <person name="Meyerdierks A."/>
            <person name="Storesund J.E."/>
            <person name="Kallscheuer N."/>
            <person name="Luecker S."/>
            <person name="Lage O.M."/>
            <person name="Pohl T."/>
            <person name="Merkel B.J."/>
            <person name="Hornburger P."/>
            <person name="Mueller R.-W."/>
            <person name="Bruemmer F."/>
            <person name="Labrenz M."/>
            <person name="Spormann A.M."/>
            <person name="Op den Camp H."/>
            <person name="Overmann J."/>
            <person name="Amann R."/>
            <person name="Jetten M.S.M."/>
            <person name="Mascher T."/>
            <person name="Medema M.H."/>
            <person name="Devos D.P."/>
            <person name="Kaster A.-K."/>
            <person name="Ovreas L."/>
            <person name="Rohde M."/>
            <person name="Galperin M.Y."/>
            <person name="Jogler C."/>
        </authorList>
    </citation>
    <scope>NUCLEOTIDE SEQUENCE [LARGE SCALE GENOMIC DNA]</scope>
    <source>
        <strain evidence="2 3">Pan216</strain>
    </source>
</reference>
<dbReference type="RefSeq" id="WP_145262230.1">
    <property type="nucleotide sequence ID" value="NZ_CP036279.1"/>
</dbReference>
<evidence type="ECO:0000313" key="2">
    <source>
        <dbReference type="EMBL" id="QDU64196.1"/>
    </source>
</evidence>
<evidence type="ECO:0000256" key="1">
    <source>
        <dbReference type="SAM" id="SignalP"/>
    </source>
</evidence>
<gene>
    <name evidence="2" type="ORF">Pan216_50850</name>
</gene>
<dbReference type="OrthoDB" id="9810066at2"/>
<keyword evidence="3" id="KW-1185">Reference proteome</keyword>
<dbReference type="KEGG" id="knv:Pan216_50850"/>
<dbReference type="Pfam" id="PF05139">
    <property type="entry name" value="Erythro_esteras"/>
    <property type="match status" value="1"/>
</dbReference>
<dbReference type="EMBL" id="CP036279">
    <property type="protein sequence ID" value="QDU64196.1"/>
    <property type="molecule type" value="Genomic_DNA"/>
</dbReference>
<proteinExistence type="predicted"/>
<dbReference type="PANTHER" id="PTHR31299:SF0">
    <property type="entry name" value="ESTERASE, PUTATIVE (AFU_ORTHOLOGUE AFUA_1G05850)-RELATED"/>
    <property type="match status" value="1"/>
</dbReference>
<organism evidence="2 3">
    <name type="scientific">Kolteria novifilia</name>
    <dbReference type="NCBI Taxonomy" id="2527975"/>
    <lineage>
        <taxon>Bacteria</taxon>
        <taxon>Pseudomonadati</taxon>
        <taxon>Planctomycetota</taxon>
        <taxon>Planctomycetia</taxon>
        <taxon>Kolteriales</taxon>
        <taxon>Kolteriaceae</taxon>
        <taxon>Kolteria</taxon>
    </lineage>
</organism>
<dbReference type="AlphaFoldDB" id="A0A518BB32"/>